<dbReference type="RefSeq" id="WP_309205137.1">
    <property type="nucleotide sequence ID" value="NZ_CP133586.1"/>
</dbReference>
<proteinExistence type="predicted"/>
<gene>
    <name evidence="1" type="ORF">RFB13_19330</name>
</gene>
<organism evidence="1 2">
    <name type="scientific">Serratia fonticola</name>
    <dbReference type="NCBI Taxonomy" id="47917"/>
    <lineage>
        <taxon>Bacteria</taxon>
        <taxon>Pseudomonadati</taxon>
        <taxon>Pseudomonadota</taxon>
        <taxon>Gammaproteobacteria</taxon>
        <taxon>Enterobacterales</taxon>
        <taxon>Yersiniaceae</taxon>
        <taxon>Serratia</taxon>
    </lineage>
</organism>
<sequence length="155" mass="17508">MALLGDSFPQEFTKAFAQQKGLAVGDVIYLLCPFTTPEKLKFLLVACCDPLLVLVINSEINEFHATRPQLSACHVELPQVDHDFLDWDSFVNCVEAHAAFDINNIKQLILDDYHHIVKGRVADYCLRNVYRAVDGSPTMKRVQKRTILAALDAYK</sequence>
<keyword evidence="2" id="KW-1185">Reference proteome</keyword>
<reference evidence="1 2" key="1">
    <citation type="submission" date="2023-08" db="EMBL/GenBank/DDBJ databases">
        <title>Complete Genome and Methylome dissection of Serratia fonticola NEB369.</title>
        <authorList>
            <person name="Fomenkov A."/>
            <person name="Roberts R.D."/>
        </authorList>
    </citation>
    <scope>NUCLEOTIDE SEQUENCE [LARGE SCALE GENOMIC DNA]</scope>
    <source>
        <strain evidence="1 2">NEB369</strain>
    </source>
</reference>
<evidence type="ECO:0000313" key="2">
    <source>
        <dbReference type="Proteomes" id="UP001235341"/>
    </source>
</evidence>
<evidence type="ECO:0000313" key="1">
    <source>
        <dbReference type="EMBL" id="WMT13370.1"/>
    </source>
</evidence>
<accession>A0ABY9PJD7</accession>
<name>A0ABY9PJD7_SERFO</name>
<dbReference type="Proteomes" id="UP001235341">
    <property type="component" value="Chromosome"/>
</dbReference>
<dbReference type="EMBL" id="CP133586">
    <property type="protein sequence ID" value="WMT13370.1"/>
    <property type="molecule type" value="Genomic_DNA"/>
</dbReference>
<protein>
    <submittedName>
        <fullName evidence="1">Uncharacterized protein</fullName>
    </submittedName>
</protein>